<reference evidence="3" key="1">
    <citation type="submission" date="2017-02" db="UniProtKB">
        <authorList>
            <consortium name="WormBaseParasite"/>
        </authorList>
    </citation>
    <scope>IDENTIFICATION</scope>
</reference>
<accession>A0A0N5AK35</accession>
<dbReference type="AlphaFoldDB" id="A0A0N5AK35"/>
<organism evidence="2 3">
    <name type="scientific">Syphacia muris</name>
    <dbReference type="NCBI Taxonomy" id="451379"/>
    <lineage>
        <taxon>Eukaryota</taxon>
        <taxon>Metazoa</taxon>
        <taxon>Ecdysozoa</taxon>
        <taxon>Nematoda</taxon>
        <taxon>Chromadorea</taxon>
        <taxon>Rhabditida</taxon>
        <taxon>Spirurina</taxon>
        <taxon>Oxyuridomorpha</taxon>
        <taxon>Oxyuroidea</taxon>
        <taxon>Oxyuridae</taxon>
        <taxon>Syphacia</taxon>
    </lineage>
</organism>
<feature type="chain" id="PRO_5005893174" evidence="1">
    <location>
        <begin position="21"/>
        <end position="113"/>
    </location>
</feature>
<name>A0A0N5AK35_9BILA</name>
<feature type="signal peptide" evidence="1">
    <location>
        <begin position="1"/>
        <end position="20"/>
    </location>
</feature>
<evidence type="ECO:0000313" key="3">
    <source>
        <dbReference type="WBParaSite" id="SMUV_0000484401-mRNA-1"/>
    </source>
</evidence>
<evidence type="ECO:0000256" key="1">
    <source>
        <dbReference type="SAM" id="SignalP"/>
    </source>
</evidence>
<keyword evidence="1" id="KW-0732">Signal</keyword>
<sequence length="113" mass="12557">MVGVILLLLAAASGIMRCKSYSIRPEYINLIDAQNAKLDDSAVSDEKMSLARSYETATAQIPTIIKLTKQKLKQRNSRDAGSFSRYPMAFNQNDFLSEILAQNMLLGQSAIRI</sequence>
<proteinExistence type="predicted"/>
<dbReference type="Proteomes" id="UP000046393">
    <property type="component" value="Unplaced"/>
</dbReference>
<protein>
    <submittedName>
        <fullName evidence="3">LemA family protein</fullName>
    </submittedName>
</protein>
<dbReference type="WBParaSite" id="SMUV_0000484401-mRNA-1">
    <property type="protein sequence ID" value="SMUV_0000484401-mRNA-1"/>
    <property type="gene ID" value="SMUV_0000484401"/>
</dbReference>
<keyword evidence="2" id="KW-1185">Reference proteome</keyword>
<evidence type="ECO:0000313" key="2">
    <source>
        <dbReference type="Proteomes" id="UP000046393"/>
    </source>
</evidence>